<name>A0A1G6ZMJ4_PEPNI</name>
<accession>A0A1G6ZMJ4</accession>
<evidence type="ECO:0000313" key="3">
    <source>
        <dbReference type="Proteomes" id="UP000198995"/>
    </source>
</evidence>
<dbReference type="InterPro" id="IPR011051">
    <property type="entry name" value="RmlC_Cupin_sf"/>
</dbReference>
<reference evidence="2 3" key="1">
    <citation type="submission" date="2016-10" db="EMBL/GenBank/DDBJ databases">
        <authorList>
            <person name="de Groot N.N."/>
        </authorList>
    </citation>
    <scope>NUCLEOTIDE SEQUENCE [LARGE SCALE GENOMIC DNA]</scope>
    <source>
        <strain evidence="2 3">DSM 20475</strain>
    </source>
</reference>
<dbReference type="InterPro" id="IPR013096">
    <property type="entry name" value="Cupin_2"/>
</dbReference>
<dbReference type="EMBL" id="FNAF01000014">
    <property type="protein sequence ID" value="SDE03712.1"/>
    <property type="molecule type" value="Genomic_DNA"/>
</dbReference>
<dbReference type="Proteomes" id="UP000198995">
    <property type="component" value="Unassembled WGS sequence"/>
</dbReference>
<dbReference type="CDD" id="cd02230">
    <property type="entry name" value="cupin_HP0902-like"/>
    <property type="match status" value="1"/>
</dbReference>
<dbReference type="RefSeq" id="WP_242868986.1">
    <property type="nucleotide sequence ID" value="NZ_FNAF01000014.1"/>
</dbReference>
<organism evidence="2 3">
    <name type="scientific">Peptococcus niger</name>
    <dbReference type="NCBI Taxonomy" id="2741"/>
    <lineage>
        <taxon>Bacteria</taxon>
        <taxon>Bacillati</taxon>
        <taxon>Bacillota</taxon>
        <taxon>Clostridia</taxon>
        <taxon>Eubacteriales</taxon>
        <taxon>Peptococcaceae</taxon>
        <taxon>Peptococcus</taxon>
    </lineage>
</organism>
<protein>
    <submittedName>
        <fullName evidence="2">Cupin domain-containing protein</fullName>
    </submittedName>
</protein>
<dbReference type="PANTHER" id="PTHR37694">
    <property type="entry name" value="SLR8022 PROTEIN"/>
    <property type="match status" value="1"/>
</dbReference>
<sequence>MLTLKGGAPFQLAKAVSQRAQQVTSRQLSAEDSPEITLYAFDGGEGVSDAHYAGETLYFGLAGAPVIRLGASEDVLDPGDAFVVPRDAKHSLGSDAPFQLLQVTLTAGDDHSQTRHLIKGHAVNLAEAMDWAEGEVTSMTICQCPEISLTTFALAEGTRIGAHKSSGDALVMVLEGTAEITVGEETYQVKAGESLVMPAEIPHALKASEAFKMFLLVAF</sequence>
<feature type="domain" description="Cupin type-2" evidence="1">
    <location>
        <begin position="152"/>
        <end position="215"/>
    </location>
</feature>
<dbReference type="AlphaFoldDB" id="A0A1G6ZMJ4"/>
<keyword evidence="3" id="KW-1185">Reference proteome</keyword>
<dbReference type="Pfam" id="PF07883">
    <property type="entry name" value="Cupin_2"/>
    <property type="match status" value="1"/>
</dbReference>
<dbReference type="InterPro" id="IPR014710">
    <property type="entry name" value="RmlC-like_jellyroll"/>
</dbReference>
<dbReference type="SUPFAM" id="SSF51182">
    <property type="entry name" value="RmlC-like cupins"/>
    <property type="match status" value="2"/>
</dbReference>
<dbReference type="PANTHER" id="PTHR37694:SF1">
    <property type="entry name" value="SLR8022 PROTEIN"/>
    <property type="match status" value="1"/>
</dbReference>
<gene>
    <name evidence="2" type="ORF">SAMN04489866_11411</name>
</gene>
<evidence type="ECO:0000259" key="1">
    <source>
        <dbReference type="Pfam" id="PF07883"/>
    </source>
</evidence>
<evidence type="ECO:0000313" key="2">
    <source>
        <dbReference type="EMBL" id="SDE03712.1"/>
    </source>
</evidence>
<proteinExistence type="predicted"/>
<dbReference type="Gene3D" id="2.60.120.10">
    <property type="entry name" value="Jelly Rolls"/>
    <property type="match status" value="2"/>
</dbReference>
<dbReference type="STRING" id="2741.SAMN04489866_11411"/>